<dbReference type="Pfam" id="PF17109">
    <property type="entry name" value="Goodbye"/>
    <property type="match status" value="1"/>
</dbReference>
<dbReference type="SUPFAM" id="SSF52540">
    <property type="entry name" value="P-loop containing nucleoside triphosphate hydrolases"/>
    <property type="match status" value="1"/>
</dbReference>
<dbReference type="GO" id="GO:0008483">
    <property type="term" value="F:transaminase activity"/>
    <property type="evidence" value="ECO:0007669"/>
    <property type="project" value="UniProtKB-KW"/>
</dbReference>
<dbReference type="InterPro" id="IPR056884">
    <property type="entry name" value="NPHP3-like_N"/>
</dbReference>
<dbReference type="Gene3D" id="3.40.50.300">
    <property type="entry name" value="P-loop containing nucleotide triphosphate hydrolases"/>
    <property type="match status" value="1"/>
</dbReference>
<evidence type="ECO:0000256" key="2">
    <source>
        <dbReference type="ARBA" id="ARBA00011738"/>
    </source>
</evidence>
<gene>
    <name evidence="9" type="ORF">EVG20_g8826</name>
</gene>
<evidence type="ECO:0000256" key="4">
    <source>
        <dbReference type="ARBA" id="ARBA00022679"/>
    </source>
</evidence>
<dbReference type="STRING" id="205917.A0A4Y9Y3M8"/>
<comment type="subunit">
    <text evidence="2">Homodimer.</text>
</comment>
<organism evidence="9 10">
    <name type="scientific">Dentipellis fragilis</name>
    <dbReference type="NCBI Taxonomy" id="205917"/>
    <lineage>
        <taxon>Eukaryota</taxon>
        <taxon>Fungi</taxon>
        <taxon>Dikarya</taxon>
        <taxon>Basidiomycota</taxon>
        <taxon>Agaricomycotina</taxon>
        <taxon>Agaricomycetes</taxon>
        <taxon>Russulales</taxon>
        <taxon>Hericiaceae</taxon>
        <taxon>Dentipellis</taxon>
    </lineage>
</organism>
<evidence type="ECO:0008006" key="11">
    <source>
        <dbReference type="Google" id="ProtNLM"/>
    </source>
</evidence>
<evidence type="ECO:0000256" key="1">
    <source>
        <dbReference type="ARBA" id="ARBA00001933"/>
    </source>
</evidence>
<evidence type="ECO:0000259" key="8">
    <source>
        <dbReference type="Pfam" id="PF24883"/>
    </source>
</evidence>
<feature type="domain" description="Fungal STAND N-terminal Goodbye" evidence="7">
    <location>
        <begin position="190"/>
        <end position="312"/>
    </location>
</feature>
<keyword evidence="5" id="KW-0677">Repeat</keyword>
<dbReference type="SUPFAM" id="SSF53383">
    <property type="entry name" value="PLP-dependent transferases"/>
    <property type="match status" value="1"/>
</dbReference>
<dbReference type="Gene3D" id="3.90.1150.10">
    <property type="entry name" value="Aspartate Aminotransferase, domain 1"/>
    <property type="match status" value="1"/>
</dbReference>
<comment type="cofactor">
    <cofactor evidence="1">
        <name>pyridoxal 5'-phosphate</name>
        <dbReference type="ChEBI" id="CHEBI:597326"/>
    </cofactor>
</comment>
<dbReference type="PANTHER" id="PTHR11751">
    <property type="entry name" value="ALANINE AMINOTRANSFERASE"/>
    <property type="match status" value="1"/>
</dbReference>
<accession>A0A4Y9Y3M8</accession>
<dbReference type="PANTHER" id="PTHR11751:SF29">
    <property type="entry name" value="ALANINE TRANSAMINASE"/>
    <property type="match status" value="1"/>
</dbReference>
<protein>
    <recommendedName>
        <fullName evidence="11">NACHT domain-containing protein</fullName>
    </recommendedName>
</protein>
<dbReference type="OrthoDB" id="1732682at2759"/>
<dbReference type="AlphaFoldDB" id="A0A4Y9Y3M8"/>
<dbReference type="InterPro" id="IPR015422">
    <property type="entry name" value="PyrdxlP-dep_Trfase_small"/>
</dbReference>
<sequence length="614" mass="68687">MKEWRKMEDGECGRRGGYFECANIGDDVLALIYKMVSVGLCPPLSGQVGVDCMVRPPQEGDESYALWKQETDATHAALAARTKLMSERLNALPGVSCVDSPGALYLYPRLSIPDKAAEAARAAGKQPDEFYALQLLDETGICVVAGVGVEEYVGSLERFHLGFMERVRFKQDEVQPSHLERVDNQFPEIWKASIKQYEADTKNNLTHASRGLSDIASADELLKAIDDKQKNFVEYRKRGAKIKGALKSVLDIVGPLASAAGDGVALVFPPGKVIFVAVKLLVDATHNVKSHYDAIIDIFEQMQSFLLRCHLYLSHGGNISDDLRQKLGKILAHLLSVIGLVTKEMKKGQLRHFIHGVFTKNSAIQDALARLDYLTKEESQVVQAATYQEMKHASRAMDQIGKKLDKVYENIKLDACYSWLAATSDPWINQNAAQGKLSESSTGQWFLQDQRFMEWKDQRQSSIWLYGKPGGGKTVLCSTIIKMLQDHTKSKTSCALAFFYFDFKDSAKPNFLHMLKSLLRQLCSQSLEASTVLKQLHADHDNGARQPGRQDLQTALGDMLMHFDDVYIVLDALDECHGDDRNQCLLPFLEVVMKLISKSAWRQRSLMQSILETD</sequence>
<dbReference type="EMBL" id="SEOQ01000805">
    <property type="protein sequence ID" value="TFY56712.1"/>
    <property type="molecule type" value="Genomic_DNA"/>
</dbReference>
<evidence type="ECO:0000256" key="5">
    <source>
        <dbReference type="ARBA" id="ARBA00022737"/>
    </source>
</evidence>
<reference evidence="9 10" key="1">
    <citation type="submission" date="2019-02" db="EMBL/GenBank/DDBJ databases">
        <title>Genome sequencing of the rare red list fungi Dentipellis fragilis.</title>
        <authorList>
            <person name="Buettner E."/>
            <person name="Kellner H."/>
        </authorList>
    </citation>
    <scope>NUCLEOTIDE SEQUENCE [LARGE SCALE GENOMIC DNA]</scope>
    <source>
        <strain evidence="9 10">DSM 105465</strain>
    </source>
</reference>
<evidence type="ECO:0000259" key="7">
    <source>
        <dbReference type="Pfam" id="PF17109"/>
    </source>
</evidence>
<feature type="domain" description="Nephrocystin 3-like N-terminal" evidence="8">
    <location>
        <begin position="442"/>
        <end position="604"/>
    </location>
</feature>
<evidence type="ECO:0000256" key="3">
    <source>
        <dbReference type="ARBA" id="ARBA00022576"/>
    </source>
</evidence>
<dbReference type="InterPro" id="IPR045088">
    <property type="entry name" value="ALAT1/2-like"/>
</dbReference>
<dbReference type="InterPro" id="IPR015424">
    <property type="entry name" value="PyrdxlP-dep_Trfase"/>
</dbReference>
<dbReference type="Proteomes" id="UP000298327">
    <property type="component" value="Unassembled WGS sequence"/>
</dbReference>
<keyword evidence="6" id="KW-0663">Pyridoxal phosphate</keyword>
<proteinExistence type="predicted"/>
<evidence type="ECO:0000313" key="9">
    <source>
        <dbReference type="EMBL" id="TFY56712.1"/>
    </source>
</evidence>
<evidence type="ECO:0000313" key="10">
    <source>
        <dbReference type="Proteomes" id="UP000298327"/>
    </source>
</evidence>
<dbReference type="InterPro" id="IPR027417">
    <property type="entry name" value="P-loop_NTPase"/>
</dbReference>
<comment type="caution">
    <text evidence="9">The sequence shown here is derived from an EMBL/GenBank/DDBJ whole genome shotgun (WGS) entry which is preliminary data.</text>
</comment>
<dbReference type="Pfam" id="PF24883">
    <property type="entry name" value="NPHP3_N"/>
    <property type="match status" value="1"/>
</dbReference>
<dbReference type="InterPro" id="IPR031350">
    <property type="entry name" value="Goodbye_dom"/>
</dbReference>
<keyword evidence="4" id="KW-0808">Transferase</keyword>
<keyword evidence="3" id="KW-0032">Aminotransferase</keyword>
<evidence type="ECO:0000256" key="6">
    <source>
        <dbReference type="ARBA" id="ARBA00022898"/>
    </source>
</evidence>
<name>A0A4Y9Y3M8_9AGAM</name>
<keyword evidence="10" id="KW-1185">Reference proteome</keyword>